<dbReference type="OrthoDB" id="9801052at2"/>
<dbReference type="Gene3D" id="3.90.1150.10">
    <property type="entry name" value="Aspartate Aminotransferase, domain 1"/>
    <property type="match status" value="1"/>
</dbReference>
<keyword evidence="5" id="KW-1185">Reference proteome</keyword>
<dbReference type="Gene3D" id="3.40.640.10">
    <property type="entry name" value="Type I PLP-dependent aspartate aminotransferase-like (Major domain)"/>
    <property type="match status" value="1"/>
</dbReference>
<comment type="cofactor">
    <cofactor evidence="1">
        <name>pyridoxal 5'-phosphate</name>
        <dbReference type="ChEBI" id="CHEBI:597326"/>
    </cofactor>
</comment>
<protein>
    <submittedName>
        <fullName evidence="4">Glutamate-1-semialdehyde 2,1-aminomutase</fullName>
    </submittedName>
</protein>
<name>A0A2V3UDA0_9HYPH</name>
<dbReference type="GO" id="GO:0008483">
    <property type="term" value="F:transaminase activity"/>
    <property type="evidence" value="ECO:0007669"/>
    <property type="project" value="InterPro"/>
</dbReference>
<dbReference type="AlphaFoldDB" id="A0A2V3UDA0"/>
<comment type="similarity">
    <text evidence="3">Belongs to the class-III pyridoxal-phosphate-dependent aminotransferase family.</text>
</comment>
<dbReference type="InterPro" id="IPR015424">
    <property type="entry name" value="PyrdxlP-dep_Trfase"/>
</dbReference>
<dbReference type="InterPro" id="IPR015422">
    <property type="entry name" value="PyrdxlP-dep_Trfase_small"/>
</dbReference>
<sequence>MTETVAEAVARRRQYIAGGTMSINRAIGPAKLFVRAKGAYIWDAEGNAYIDYHAGFAPYLFGHGDKDIDDAVIAAIGSGASLIGAGTMPWEAEIAEMLVEAVPGLEQIQLTSTGSEAVSYALRLARAATGRDTVVVMQGGYNGWSDYVSYNLMDPGDVVADHREGDEYPLRVTTAGIPKVIDTTVRVIEYNDLAAAERVLARGDVAALILEPVLQNVGVVKPLPGYLEGLRELCDRYGTVLIFDEVKTGFRHALGGYQAIAGVRPDLCTFGKAVANGYPMGVVGGRREIMALCNDPDPGRRVIIAGTYNGHPVNVAAARASLLRLKARERDVYSELERLGARMQAGIEAIFARRNYPTTFVRQGSAFALYFMDHAPRNWRDIALHNDNERDLAYRRAMIEAGVFHFPAATKQSSISLAHTDDDIDRTLALTEDVVRTLG</sequence>
<dbReference type="InterPro" id="IPR015421">
    <property type="entry name" value="PyrdxlP-dep_Trfase_major"/>
</dbReference>
<dbReference type="InterPro" id="IPR005814">
    <property type="entry name" value="Aminotrans_3"/>
</dbReference>
<comment type="caution">
    <text evidence="4">The sequence shown here is derived from an EMBL/GenBank/DDBJ whole genome shotgun (WGS) entry which is preliminary data.</text>
</comment>
<dbReference type="PANTHER" id="PTHR43713">
    <property type="entry name" value="GLUTAMATE-1-SEMIALDEHYDE 2,1-AMINOMUTASE"/>
    <property type="match status" value="1"/>
</dbReference>
<dbReference type="PANTHER" id="PTHR43713:SF3">
    <property type="entry name" value="GLUTAMATE-1-SEMIALDEHYDE 2,1-AMINOMUTASE 1, CHLOROPLASTIC-RELATED"/>
    <property type="match status" value="1"/>
</dbReference>
<keyword evidence="2 3" id="KW-0663">Pyridoxal phosphate</keyword>
<proteinExistence type="inferred from homology"/>
<dbReference type="CDD" id="cd00610">
    <property type="entry name" value="OAT_like"/>
    <property type="match status" value="1"/>
</dbReference>
<evidence type="ECO:0000256" key="1">
    <source>
        <dbReference type="ARBA" id="ARBA00001933"/>
    </source>
</evidence>
<evidence type="ECO:0000313" key="5">
    <source>
        <dbReference type="Proteomes" id="UP000248021"/>
    </source>
</evidence>
<evidence type="ECO:0000256" key="2">
    <source>
        <dbReference type="ARBA" id="ARBA00022898"/>
    </source>
</evidence>
<reference evidence="4 5" key="1">
    <citation type="submission" date="2018-05" db="EMBL/GenBank/DDBJ databases">
        <title>Genomic Encyclopedia of Type Strains, Phase IV (KMG-IV): sequencing the most valuable type-strain genomes for metagenomic binning, comparative biology and taxonomic classification.</title>
        <authorList>
            <person name="Goeker M."/>
        </authorList>
    </citation>
    <scope>NUCLEOTIDE SEQUENCE [LARGE SCALE GENOMIC DNA]</scope>
    <source>
        <strain evidence="4 5">DSM 6462</strain>
    </source>
</reference>
<evidence type="ECO:0000313" key="4">
    <source>
        <dbReference type="EMBL" id="PXW61952.1"/>
    </source>
</evidence>
<dbReference type="EMBL" id="QJJK01000003">
    <property type="protein sequence ID" value="PXW61952.1"/>
    <property type="molecule type" value="Genomic_DNA"/>
</dbReference>
<evidence type="ECO:0000256" key="3">
    <source>
        <dbReference type="RuleBase" id="RU003560"/>
    </source>
</evidence>
<dbReference type="SUPFAM" id="SSF53383">
    <property type="entry name" value="PLP-dependent transferases"/>
    <property type="match status" value="1"/>
</dbReference>
<dbReference type="Proteomes" id="UP000248021">
    <property type="component" value="Unassembled WGS sequence"/>
</dbReference>
<gene>
    <name evidence="4" type="ORF">C7450_103474</name>
</gene>
<dbReference type="GO" id="GO:0030170">
    <property type="term" value="F:pyridoxal phosphate binding"/>
    <property type="evidence" value="ECO:0007669"/>
    <property type="project" value="InterPro"/>
</dbReference>
<dbReference type="RefSeq" id="WP_110374223.1">
    <property type="nucleotide sequence ID" value="NZ_JAHBRY010000001.1"/>
</dbReference>
<organism evidence="4 5">
    <name type="scientific">Chelatococcus asaccharovorans</name>
    <dbReference type="NCBI Taxonomy" id="28210"/>
    <lineage>
        <taxon>Bacteria</taxon>
        <taxon>Pseudomonadati</taxon>
        <taxon>Pseudomonadota</taxon>
        <taxon>Alphaproteobacteria</taxon>
        <taxon>Hyphomicrobiales</taxon>
        <taxon>Chelatococcaceae</taxon>
        <taxon>Chelatococcus</taxon>
    </lineage>
</organism>
<dbReference type="Pfam" id="PF00202">
    <property type="entry name" value="Aminotran_3"/>
    <property type="match status" value="1"/>
</dbReference>
<accession>A0A2V3UDA0</accession>